<reference evidence="2 3" key="1">
    <citation type="submission" date="2023-12" db="EMBL/GenBank/DDBJ databases">
        <title>A high-quality genome assembly for Dillenia turbinata (Dilleniales).</title>
        <authorList>
            <person name="Chanderbali A."/>
        </authorList>
    </citation>
    <scope>NUCLEOTIDE SEQUENCE [LARGE SCALE GENOMIC DNA]</scope>
    <source>
        <strain evidence="2">LSX21</strain>
        <tissue evidence="2">Leaf</tissue>
    </source>
</reference>
<dbReference type="CDD" id="cd06222">
    <property type="entry name" value="RNase_H_like"/>
    <property type="match status" value="1"/>
</dbReference>
<evidence type="ECO:0000313" key="2">
    <source>
        <dbReference type="EMBL" id="KAK6924589.1"/>
    </source>
</evidence>
<proteinExistence type="predicted"/>
<evidence type="ECO:0000259" key="1">
    <source>
        <dbReference type="Pfam" id="PF13456"/>
    </source>
</evidence>
<dbReference type="InterPro" id="IPR002156">
    <property type="entry name" value="RNaseH_domain"/>
</dbReference>
<dbReference type="InterPro" id="IPR012337">
    <property type="entry name" value="RNaseH-like_sf"/>
</dbReference>
<dbReference type="GO" id="GO:0003676">
    <property type="term" value="F:nucleic acid binding"/>
    <property type="evidence" value="ECO:0007669"/>
    <property type="project" value="InterPro"/>
</dbReference>
<gene>
    <name evidence="2" type="ORF">RJ641_010789</name>
</gene>
<sequence length="117" mass="13218">MGPMGASHHCWGLLEQGQVRHTYPQVIIKLDSMDIVTVLSSSVHSFHLDYHILMECINMIRDLCIVRVCYVPREGNRCADILARIGYDVSPQTHDLVSPLSEVYKTLLSDIKGMTSF</sequence>
<organism evidence="2 3">
    <name type="scientific">Dillenia turbinata</name>
    <dbReference type="NCBI Taxonomy" id="194707"/>
    <lineage>
        <taxon>Eukaryota</taxon>
        <taxon>Viridiplantae</taxon>
        <taxon>Streptophyta</taxon>
        <taxon>Embryophyta</taxon>
        <taxon>Tracheophyta</taxon>
        <taxon>Spermatophyta</taxon>
        <taxon>Magnoliopsida</taxon>
        <taxon>eudicotyledons</taxon>
        <taxon>Gunneridae</taxon>
        <taxon>Pentapetalae</taxon>
        <taxon>Dilleniales</taxon>
        <taxon>Dilleniaceae</taxon>
        <taxon>Dillenia</taxon>
    </lineage>
</organism>
<dbReference type="GO" id="GO:0004523">
    <property type="term" value="F:RNA-DNA hybrid ribonuclease activity"/>
    <property type="evidence" value="ECO:0007669"/>
    <property type="project" value="InterPro"/>
</dbReference>
<dbReference type="Proteomes" id="UP001370490">
    <property type="component" value="Unassembled WGS sequence"/>
</dbReference>
<keyword evidence="3" id="KW-1185">Reference proteome</keyword>
<dbReference type="AlphaFoldDB" id="A0AAN8V467"/>
<feature type="domain" description="RNase H type-1" evidence="1">
    <location>
        <begin position="20"/>
        <end position="84"/>
    </location>
</feature>
<name>A0AAN8V467_9MAGN</name>
<dbReference type="InterPro" id="IPR044730">
    <property type="entry name" value="RNase_H-like_dom_plant"/>
</dbReference>
<dbReference type="Pfam" id="PF13456">
    <property type="entry name" value="RVT_3"/>
    <property type="match status" value="1"/>
</dbReference>
<protein>
    <submittedName>
        <fullName evidence="2">Ribonuclease H domain</fullName>
    </submittedName>
</protein>
<comment type="caution">
    <text evidence="2">The sequence shown here is derived from an EMBL/GenBank/DDBJ whole genome shotgun (WGS) entry which is preliminary data.</text>
</comment>
<accession>A0AAN8V467</accession>
<dbReference type="SUPFAM" id="SSF53098">
    <property type="entry name" value="Ribonuclease H-like"/>
    <property type="match status" value="1"/>
</dbReference>
<evidence type="ECO:0000313" key="3">
    <source>
        <dbReference type="Proteomes" id="UP001370490"/>
    </source>
</evidence>
<dbReference type="EMBL" id="JBAMMX010000017">
    <property type="protein sequence ID" value="KAK6924589.1"/>
    <property type="molecule type" value="Genomic_DNA"/>
</dbReference>